<sequence length="105" mass="12254">MVIERNAAIIPIIRAIFSEYRHADSNFSSTKPVVKFIMGELRYHRLTQRVLCKAPNEMEHLASTYRHYLQSIRKLIELEQKYQGGERSIEESAHLVGLELPETKQ</sequence>
<name>A0A0N4V4W0_ENTVE</name>
<dbReference type="WBParaSite" id="EVEC_0000521001-mRNA-1">
    <property type="protein sequence ID" value="EVEC_0000521001-mRNA-1"/>
    <property type="gene ID" value="EVEC_0000521001"/>
</dbReference>
<evidence type="ECO:0000313" key="3">
    <source>
        <dbReference type="EMBL" id="VDD90112.1"/>
    </source>
</evidence>
<dbReference type="OrthoDB" id="551431at2759"/>
<evidence type="ECO:0000256" key="2">
    <source>
        <dbReference type="ARBA" id="ARBA00013846"/>
    </source>
</evidence>
<dbReference type="GO" id="GO:0005739">
    <property type="term" value="C:mitochondrion"/>
    <property type="evidence" value="ECO:0007669"/>
    <property type="project" value="TreeGrafter"/>
</dbReference>
<dbReference type="STRING" id="51028.A0A0N4V4W0"/>
<evidence type="ECO:0000256" key="1">
    <source>
        <dbReference type="ARBA" id="ARBA00009058"/>
    </source>
</evidence>
<dbReference type="InterPro" id="IPR037667">
    <property type="entry name" value="FMC1_homologue"/>
</dbReference>
<proteinExistence type="inferred from homology"/>
<dbReference type="EMBL" id="UXUI01007985">
    <property type="protein sequence ID" value="VDD90112.1"/>
    <property type="molecule type" value="Genomic_DNA"/>
</dbReference>
<evidence type="ECO:0000313" key="4">
    <source>
        <dbReference type="Proteomes" id="UP000274131"/>
    </source>
</evidence>
<comment type="similarity">
    <text evidence="1">Belongs to the FMC1 family.</text>
</comment>
<accession>A0A0N4V4W0</accession>
<evidence type="ECO:0000313" key="5">
    <source>
        <dbReference type="WBParaSite" id="EVEC_0000521001-mRNA-1"/>
    </source>
</evidence>
<organism evidence="5">
    <name type="scientific">Enterobius vermicularis</name>
    <name type="common">Human pinworm</name>
    <dbReference type="NCBI Taxonomy" id="51028"/>
    <lineage>
        <taxon>Eukaryota</taxon>
        <taxon>Metazoa</taxon>
        <taxon>Ecdysozoa</taxon>
        <taxon>Nematoda</taxon>
        <taxon>Chromadorea</taxon>
        <taxon>Rhabditida</taxon>
        <taxon>Spirurina</taxon>
        <taxon>Oxyuridomorpha</taxon>
        <taxon>Oxyuroidea</taxon>
        <taxon>Oxyuridae</taxon>
        <taxon>Enterobius</taxon>
    </lineage>
</organism>
<dbReference type="PANTHER" id="PTHR31716">
    <property type="entry name" value="PROTEIN FMC1 HOMOLOG"/>
    <property type="match status" value="1"/>
</dbReference>
<keyword evidence="4" id="KW-1185">Reference proteome</keyword>
<gene>
    <name evidence="3" type="ORF">EVEC_LOCUS4863</name>
</gene>
<reference evidence="5" key="1">
    <citation type="submission" date="2017-02" db="UniProtKB">
        <authorList>
            <consortium name="WormBaseParasite"/>
        </authorList>
    </citation>
    <scope>IDENTIFICATION</scope>
</reference>
<dbReference type="AlphaFoldDB" id="A0A0N4V4W0"/>
<dbReference type="Proteomes" id="UP000274131">
    <property type="component" value="Unassembled WGS sequence"/>
</dbReference>
<reference evidence="3 4" key="2">
    <citation type="submission" date="2018-10" db="EMBL/GenBank/DDBJ databases">
        <authorList>
            <consortium name="Pathogen Informatics"/>
        </authorList>
    </citation>
    <scope>NUCLEOTIDE SEQUENCE [LARGE SCALE GENOMIC DNA]</scope>
</reference>
<protein>
    <recommendedName>
        <fullName evidence="2">Protein FMC1 homolog</fullName>
    </recommendedName>
</protein>
<dbReference type="PANTHER" id="PTHR31716:SF1">
    <property type="entry name" value="PROTEIN FMC1 HOMOLOG"/>
    <property type="match status" value="1"/>
</dbReference>